<dbReference type="AlphaFoldDB" id="A0A0S4XLQ2"/>
<reference evidence="1" key="1">
    <citation type="submission" date="2015-11" db="EMBL/GenBank/DDBJ databases">
        <authorList>
            <person name="Zhang Y."/>
            <person name="Guo Z."/>
        </authorList>
    </citation>
    <scope>NUCLEOTIDE SEQUENCE</scope>
    <source>
        <strain evidence="1">BN30871</strain>
    </source>
</reference>
<sequence>MMTKEKVIQKVKEKLGTLSTEIVDVINFAYEAGCIEDAIKYESKAKEENMTSPCIECTFCGGFISTYPCSECCFSYPNRLVPKR</sequence>
<gene>
    <name evidence="1" type="ORF">BN3087_220032</name>
</gene>
<proteinExistence type="predicted"/>
<organism evidence="1">
    <name type="scientific">Sulfurovum sp. enrichment culture clone C5</name>
    <dbReference type="NCBI Taxonomy" id="497650"/>
    <lineage>
        <taxon>Bacteria</taxon>
        <taxon>Pseudomonadati</taxon>
        <taxon>Campylobacterota</taxon>
        <taxon>Epsilonproteobacteria</taxon>
        <taxon>Campylobacterales</taxon>
        <taxon>Sulfurovaceae</taxon>
        <taxon>Sulfurovum</taxon>
        <taxon>environmental samples</taxon>
    </lineage>
</organism>
<evidence type="ECO:0000313" key="1">
    <source>
        <dbReference type="EMBL" id="CUV65215.1"/>
    </source>
</evidence>
<accession>A0A0S4XLQ2</accession>
<dbReference type="EMBL" id="FAXN01000021">
    <property type="protein sequence ID" value="CUV65215.1"/>
    <property type="molecule type" value="Genomic_DNA"/>
</dbReference>
<protein>
    <submittedName>
        <fullName evidence="1">Uncharacterized protein</fullName>
    </submittedName>
</protein>
<name>A0A0S4XLQ2_9BACT</name>